<keyword evidence="3" id="KW-1185">Reference proteome</keyword>
<protein>
    <recommendedName>
        <fullName evidence="4">Lipoprotein</fullName>
    </recommendedName>
</protein>
<accession>A0ABP5Q216</accession>
<dbReference type="PROSITE" id="PS51257">
    <property type="entry name" value="PROKAR_LIPOPROTEIN"/>
    <property type="match status" value="1"/>
</dbReference>
<dbReference type="RefSeq" id="WP_259477732.1">
    <property type="nucleotide sequence ID" value="NZ_BAAAQY010000001.1"/>
</dbReference>
<keyword evidence="1" id="KW-0732">Signal</keyword>
<organism evidence="2 3">
    <name type="scientific">Herbiconiux moechotypicola</name>
    <dbReference type="NCBI Taxonomy" id="637393"/>
    <lineage>
        <taxon>Bacteria</taxon>
        <taxon>Bacillati</taxon>
        <taxon>Actinomycetota</taxon>
        <taxon>Actinomycetes</taxon>
        <taxon>Micrococcales</taxon>
        <taxon>Microbacteriaceae</taxon>
        <taxon>Herbiconiux</taxon>
    </lineage>
</organism>
<feature type="chain" id="PRO_5046454511" description="Lipoprotein" evidence="1">
    <location>
        <begin position="29"/>
        <end position="162"/>
    </location>
</feature>
<evidence type="ECO:0008006" key="4">
    <source>
        <dbReference type="Google" id="ProtNLM"/>
    </source>
</evidence>
<feature type="signal peptide" evidence="1">
    <location>
        <begin position="1"/>
        <end position="28"/>
    </location>
</feature>
<comment type="caution">
    <text evidence="2">The sequence shown here is derived from an EMBL/GenBank/DDBJ whole genome shotgun (WGS) entry which is preliminary data.</text>
</comment>
<gene>
    <name evidence="2" type="ORF">GCM10009851_03270</name>
</gene>
<dbReference type="Proteomes" id="UP001500929">
    <property type="component" value="Unassembled WGS sequence"/>
</dbReference>
<evidence type="ECO:0000313" key="3">
    <source>
        <dbReference type="Proteomes" id="UP001500929"/>
    </source>
</evidence>
<evidence type="ECO:0000256" key="1">
    <source>
        <dbReference type="SAM" id="SignalP"/>
    </source>
</evidence>
<evidence type="ECO:0000313" key="2">
    <source>
        <dbReference type="EMBL" id="GAA2223436.1"/>
    </source>
</evidence>
<name>A0ABP5Q216_9MICO</name>
<sequence>MGARRRRRGCRGAALALVLGAAALTVLAGCAPVPSDALSRLAHLDAGAHPSDELDPPVVEGIDSDLLDSSLRLLDTDQGTEYWVGVTTDDRVCFIAEVTAVVTEPAGEPVATHVECVGAERFGRAGATLELTDPDRHVWLHTEYMTPGAGWTVLTPSLAMRS</sequence>
<dbReference type="EMBL" id="BAAAQY010000001">
    <property type="protein sequence ID" value="GAA2223436.1"/>
    <property type="molecule type" value="Genomic_DNA"/>
</dbReference>
<reference evidence="3" key="1">
    <citation type="journal article" date="2019" name="Int. J. Syst. Evol. Microbiol.">
        <title>The Global Catalogue of Microorganisms (GCM) 10K type strain sequencing project: providing services to taxonomists for standard genome sequencing and annotation.</title>
        <authorList>
            <consortium name="The Broad Institute Genomics Platform"/>
            <consortium name="The Broad Institute Genome Sequencing Center for Infectious Disease"/>
            <person name="Wu L."/>
            <person name="Ma J."/>
        </authorList>
    </citation>
    <scope>NUCLEOTIDE SEQUENCE [LARGE SCALE GENOMIC DNA]</scope>
    <source>
        <strain evidence="3">JCM 16117</strain>
    </source>
</reference>
<proteinExistence type="predicted"/>